<comment type="caution">
    <text evidence="3">The sequence shown here is derived from an EMBL/GenBank/DDBJ whole genome shotgun (WGS) entry which is preliminary data.</text>
</comment>
<accession>A0A9W6CEH6</accession>
<dbReference type="InterPro" id="IPR002881">
    <property type="entry name" value="DUF58"/>
</dbReference>
<reference evidence="3" key="2">
    <citation type="submission" date="2022-11" db="EMBL/GenBank/DDBJ databases">
        <title>Draft genome sequence of Sellimonas catena strain 18CBH55.</title>
        <authorList>
            <person name="Hisatomi A."/>
            <person name="Ohkuma M."/>
            <person name="Sakamoto M."/>
        </authorList>
    </citation>
    <scope>NUCLEOTIDE SEQUENCE</scope>
    <source>
        <strain evidence="3">18CBH55</strain>
    </source>
</reference>
<evidence type="ECO:0000313" key="3">
    <source>
        <dbReference type="EMBL" id="GLG89879.1"/>
    </source>
</evidence>
<keyword evidence="1" id="KW-0812">Transmembrane</keyword>
<evidence type="ECO:0000313" key="4">
    <source>
        <dbReference type="Proteomes" id="UP001145094"/>
    </source>
</evidence>
<gene>
    <name evidence="3" type="ORF">Selli2_13060</name>
</gene>
<proteinExistence type="predicted"/>
<reference evidence="3" key="1">
    <citation type="submission" date="2022-11" db="EMBL/GenBank/DDBJ databases">
        <title>Draft genome sequence of Sellimonas catena strain 18CBH55.</title>
        <authorList>
            <person name="Atsushi H."/>
            <person name="Moriya O."/>
            <person name="Mitsuo S."/>
        </authorList>
    </citation>
    <scope>NUCLEOTIDE SEQUENCE</scope>
    <source>
        <strain evidence="3">18CBH55</strain>
    </source>
</reference>
<keyword evidence="1" id="KW-0472">Membrane</keyword>
<name>A0A9W6CEH6_9FIRM</name>
<feature type="domain" description="DUF58" evidence="2">
    <location>
        <begin position="196"/>
        <end position="240"/>
    </location>
</feature>
<dbReference type="EMBL" id="BSCH01000007">
    <property type="protein sequence ID" value="GLG89879.1"/>
    <property type="molecule type" value="Genomic_DNA"/>
</dbReference>
<keyword evidence="1" id="KW-1133">Transmembrane helix</keyword>
<dbReference type="AlphaFoldDB" id="A0A9W6CEH6"/>
<protein>
    <recommendedName>
        <fullName evidence="2">DUF58 domain-containing protein</fullName>
    </recommendedName>
</protein>
<organism evidence="3 4">
    <name type="scientific">Sellimonas catena</name>
    <dbReference type="NCBI Taxonomy" id="2994035"/>
    <lineage>
        <taxon>Bacteria</taxon>
        <taxon>Bacillati</taxon>
        <taxon>Bacillota</taxon>
        <taxon>Clostridia</taxon>
        <taxon>Lachnospirales</taxon>
        <taxon>Lachnospiraceae</taxon>
        <taxon>Sellimonas</taxon>
    </lineage>
</organism>
<sequence length="362" mass="41881">MRKWIALFTIILTYYIAGMFHSRILLTAALMEGFLFILMFVLSRYLSARFSVHAGSDECHTSKNSEAVLLLRCRNDSPLPVSRFRIRLETCPQDGKRAHPLTFFGSAGPKEERMLECRITPDHCGIVNVNLKQWTLYDYFAWFHKKEHPDETIRIFSYPAAGPARIDIADLSDRGSTQEHSLFTTENRPSGEDIRQIREYHPGDLLRNVHWKVSAKMGGLWMKEYEMEGIREITFGIHLSETASWKPEEADCFYEILSSLLQNLLKQNLHILVRIWNKHGWNTDIPVLSPDDLSVVFADLYQLPEPSLESPEGSARTVYQMEEADLLFDRTLTLYRRGEAQYRFSKEHYLEELSGTVPVSLV</sequence>
<dbReference type="PANTHER" id="PTHR34351">
    <property type="entry name" value="SLR1927 PROTEIN-RELATED"/>
    <property type="match status" value="1"/>
</dbReference>
<evidence type="ECO:0000256" key="1">
    <source>
        <dbReference type="SAM" id="Phobius"/>
    </source>
</evidence>
<evidence type="ECO:0000259" key="2">
    <source>
        <dbReference type="Pfam" id="PF01882"/>
    </source>
</evidence>
<dbReference type="Pfam" id="PF01882">
    <property type="entry name" value="DUF58"/>
    <property type="match status" value="1"/>
</dbReference>
<dbReference type="RefSeq" id="WP_281844874.1">
    <property type="nucleotide sequence ID" value="NZ_BSCH01000007.1"/>
</dbReference>
<feature type="transmembrane region" description="Helical" evidence="1">
    <location>
        <begin position="28"/>
        <end position="46"/>
    </location>
</feature>
<dbReference type="Proteomes" id="UP001145094">
    <property type="component" value="Unassembled WGS sequence"/>
</dbReference>
<reference evidence="3" key="3">
    <citation type="journal article" date="2023" name="Int. J. Syst. Evol. Microbiol.">
        <title>Sellimonas catena sp. nov., isolated from human faeces.</title>
        <authorList>
            <person name="Hisatomi A."/>
            <person name="Ohkuma M."/>
            <person name="Sakamoto M."/>
        </authorList>
    </citation>
    <scope>NUCLEOTIDE SEQUENCE</scope>
    <source>
        <strain evidence="3">18CBH55</strain>
    </source>
</reference>